<sequence>MRKLRIITALFVLLCASFTGCDNSPLDKKVKKEESKREEEKKGPKLTKMSTESFNQSISQEAKKKVLAMEEILKATAVNSNLDLYIAVKPEHHERFRLKPLRSKIKKQLSDEYPTFDIRVSTDRKIFMLLDSLENKIKKKEVNKDQIKKQLKLIQSEMKSDT</sequence>
<protein>
    <submittedName>
        <fullName evidence="4">YhcN/YlaJ family sporulation lipoprotein</fullName>
    </submittedName>
</protein>
<feature type="coiled-coil region" evidence="1">
    <location>
        <begin position="130"/>
        <end position="157"/>
    </location>
</feature>
<evidence type="ECO:0000256" key="1">
    <source>
        <dbReference type="SAM" id="Coils"/>
    </source>
</evidence>
<dbReference type="RefSeq" id="WP_026594087.1">
    <property type="nucleotide sequence ID" value="NZ_CP127376.1"/>
</dbReference>
<keyword evidence="4" id="KW-0449">Lipoprotein</keyword>
<keyword evidence="3" id="KW-0732">Signal</keyword>
<keyword evidence="5" id="KW-1185">Reference proteome</keyword>
<dbReference type="InterPro" id="IPR019076">
    <property type="entry name" value="Spore_lipoprot_YhcN/YlaJ-like"/>
</dbReference>
<evidence type="ECO:0000313" key="4">
    <source>
        <dbReference type="EMBL" id="MBO1623849.1"/>
    </source>
</evidence>
<feature type="region of interest" description="Disordered" evidence="2">
    <location>
        <begin position="26"/>
        <end position="56"/>
    </location>
</feature>
<accession>A0ABS3NSE5</accession>
<dbReference type="Pfam" id="PF09580">
    <property type="entry name" value="Spore_YhcN_YlaJ"/>
    <property type="match status" value="1"/>
</dbReference>
<keyword evidence="1" id="KW-0175">Coiled coil</keyword>
<dbReference type="PROSITE" id="PS51257">
    <property type="entry name" value="PROKAR_LIPOPROTEIN"/>
    <property type="match status" value="1"/>
</dbReference>
<dbReference type="Proteomes" id="UP000677611">
    <property type="component" value="Unassembled WGS sequence"/>
</dbReference>
<evidence type="ECO:0000313" key="5">
    <source>
        <dbReference type="Proteomes" id="UP000677611"/>
    </source>
</evidence>
<feature type="chain" id="PRO_5045211032" evidence="3">
    <location>
        <begin position="22"/>
        <end position="162"/>
    </location>
</feature>
<feature type="compositionally biased region" description="Basic and acidic residues" evidence="2">
    <location>
        <begin position="26"/>
        <end position="43"/>
    </location>
</feature>
<organism evidence="4 5">
    <name type="scientific">Bacillus arachidis</name>
    <dbReference type="NCBI Taxonomy" id="2819290"/>
    <lineage>
        <taxon>Bacteria</taxon>
        <taxon>Bacillati</taxon>
        <taxon>Bacillota</taxon>
        <taxon>Bacilli</taxon>
        <taxon>Bacillales</taxon>
        <taxon>Bacillaceae</taxon>
        <taxon>Bacillus</taxon>
    </lineage>
</organism>
<evidence type="ECO:0000256" key="2">
    <source>
        <dbReference type="SAM" id="MobiDB-lite"/>
    </source>
</evidence>
<reference evidence="4 5" key="1">
    <citation type="submission" date="2021-03" db="EMBL/GenBank/DDBJ databases">
        <title>Identification of novel Bacillus strains.</title>
        <authorList>
            <person name="Xiao Z."/>
            <person name="Li Y."/>
            <person name="Shen J."/>
        </authorList>
    </citation>
    <scope>NUCLEOTIDE SEQUENCE [LARGE SCALE GENOMIC DNA]</scope>
    <source>
        <strain evidence="4 5">SY8</strain>
    </source>
</reference>
<feature type="signal peptide" evidence="3">
    <location>
        <begin position="1"/>
        <end position="21"/>
    </location>
</feature>
<name>A0ABS3NSE5_9BACI</name>
<gene>
    <name evidence="4" type="ORF">J4P90_01055</name>
</gene>
<evidence type="ECO:0000256" key="3">
    <source>
        <dbReference type="SAM" id="SignalP"/>
    </source>
</evidence>
<comment type="caution">
    <text evidence="4">The sequence shown here is derived from an EMBL/GenBank/DDBJ whole genome shotgun (WGS) entry which is preliminary data.</text>
</comment>
<proteinExistence type="predicted"/>
<dbReference type="EMBL" id="JAGDQJ010000004">
    <property type="protein sequence ID" value="MBO1623849.1"/>
    <property type="molecule type" value="Genomic_DNA"/>
</dbReference>